<dbReference type="Proteomes" id="UP001056120">
    <property type="component" value="Linkage Group LG02"/>
</dbReference>
<keyword evidence="2" id="KW-1185">Reference proteome</keyword>
<gene>
    <name evidence="1" type="ORF">L1987_06716</name>
</gene>
<name>A0ACB9JZ32_9ASTR</name>
<comment type="caution">
    <text evidence="1">The sequence shown here is derived from an EMBL/GenBank/DDBJ whole genome shotgun (WGS) entry which is preliminary data.</text>
</comment>
<evidence type="ECO:0000313" key="1">
    <source>
        <dbReference type="EMBL" id="KAI3825235.1"/>
    </source>
</evidence>
<reference evidence="2" key="1">
    <citation type="journal article" date="2022" name="Mol. Ecol. Resour.">
        <title>The genomes of chicory, endive, great burdock and yacon provide insights into Asteraceae palaeo-polyploidization history and plant inulin production.</title>
        <authorList>
            <person name="Fan W."/>
            <person name="Wang S."/>
            <person name="Wang H."/>
            <person name="Wang A."/>
            <person name="Jiang F."/>
            <person name="Liu H."/>
            <person name="Zhao H."/>
            <person name="Xu D."/>
            <person name="Zhang Y."/>
        </authorList>
    </citation>
    <scope>NUCLEOTIDE SEQUENCE [LARGE SCALE GENOMIC DNA]</scope>
    <source>
        <strain evidence="2">cv. Yunnan</strain>
    </source>
</reference>
<accession>A0ACB9JZ32</accession>
<organism evidence="1 2">
    <name type="scientific">Smallanthus sonchifolius</name>
    <dbReference type="NCBI Taxonomy" id="185202"/>
    <lineage>
        <taxon>Eukaryota</taxon>
        <taxon>Viridiplantae</taxon>
        <taxon>Streptophyta</taxon>
        <taxon>Embryophyta</taxon>
        <taxon>Tracheophyta</taxon>
        <taxon>Spermatophyta</taxon>
        <taxon>Magnoliopsida</taxon>
        <taxon>eudicotyledons</taxon>
        <taxon>Gunneridae</taxon>
        <taxon>Pentapetalae</taxon>
        <taxon>asterids</taxon>
        <taxon>campanulids</taxon>
        <taxon>Asterales</taxon>
        <taxon>Asteraceae</taxon>
        <taxon>Asteroideae</taxon>
        <taxon>Heliantheae alliance</taxon>
        <taxon>Millerieae</taxon>
        <taxon>Smallanthus</taxon>
    </lineage>
</organism>
<sequence length="122" mass="13551">MKSGNVILSLVVDYGQRSIVAIRATGTVSWLRQNKMARTGNGRRGGGRTGGRNGGRNRTPRAKSIVKKEVFTLNRRLVCMEPSRHRLKNNLFTFEPEVRAAIAREFTDLMKVSLPGLLAEAL</sequence>
<proteinExistence type="predicted"/>
<protein>
    <submittedName>
        <fullName evidence="1">Uncharacterized protein</fullName>
    </submittedName>
</protein>
<evidence type="ECO:0000313" key="2">
    <source>
        <dbReference type="Proteomes" id="UP001056120"/>
    </source>
</evidence>
<dbReference type="EMBL" id="CM042019">
    <property type="protein sequence ID" value="KAI3825235.1"/>
    <property type="molecule type" value="Genomic_DNA"/>
</dbReference>
<reference evidence="1 2" key="2">
    <citation type="journal article" date="2022" name="Mol. Ecol. Resour.">
        <title>The genomes of chicory, endive, great burdock and yacon provide insights into Asteraceae paleo-polyploidization history and plant inulin production.</title>
        <authorList>
            <person name="Fan W."/>
            <person name="Wang S."/>
            <person name="Wang H."/>
            <person name="Wang A."/>
            <person name="Jiang F."/>
            <person name="Liu H."/>
            <person name="Zhao H."/>
            <person name="Xu D."/>
            <person name="Zhang Y."/>
        </authorList>
    </citation>
    <scope>NUCLEOTIDE SEQUENCE [LARGE SCALE GENOMIC DNA]</scope>
    <source>
        <strain evidence="2">cv. Yunnan</strain>
        <tissue evidence="1">Leaves</tissue>
    </source>
</reference>